<dbReference type="InterPro" id="IPR058596">
    <property type="entry name" value="TraC-like_dom"/>
</dbReference>
<feature type="transmembrane region" description="Helical" evidence="1">
    <location>
        <begin position="6"/>
        <end position="24"/>
    </location>
</feature>
<name>A0A3P7NVT1_9FIRM</name>
<dbReference type="RefSeq" id="WP_125136622.1">
    <property type="nucleotide sequence ID" value="NZ_LR130778.1"/>
</dbReference>
<evidence type="ECO:0000256" key="1">
    <source>
        <dbReference type="SAM" id="Phobius"/>
    </source>
</evidence>
<proteinExistence type="predicted"/>
<keyword evidence="1" id="KW-0472">Membrane</keyword>
<evidence type="ECO:0000313" key="3">
    <source>
        <dbReference type="EMBL" id="VDN47284.1"/>
    </source>
</evidence>
<dbReference type="EMBL" id="LR130778">
    <property type="protein sequence ID" value="VDN47284.1"/>
    <property type="molecule type" value="Genomic_DNA"/>
</dbReference>
<dbReference type="KEGG" id="cbar:PATL70BA_1400"/>
<reference evidence="3 4" key="1">
    <citation type="submission" date="2018-09" db="EMBL/GenBank/DDBJ databases">
        <authorList>
            <person name="Postec A."/>
        </authorList>
    </citation>
    <scope>NUCLEOTIDE SEQUENCE [LARGE SCALE GENOMIC DNA]</scope>
    <source>
        <strain evidence="3">70B-A</strain>
    </source>
</reference>
<feature type="domain" description="TraC-like" evidence="2">
    <location>
        <begin position="57"/>
        <end position="156"/>
    </location>
</feature>
<keyword evidence="4" id="KW-1185">Reference proteome</keyword>
<dbReference type="Proteomes" id="UP000279029">
    <property type="component" value="Chromosome"/>
</dbReference>
<sequence>MSQIVPIIMILICCGGGAGALFYMKNNNTKNVDAKSQQELTAQEFINVKDIHDKFLYTRDGQVIAYLKINPISIDLFSDMEKEQICRVLTAELSNIQKPFKFLAVSRPVDITPLINEYTALLAETTDQRQKELLRNEMMVMSNYAVSGEVVERQFYIMLWTRFRTGIEQDLQKECREFCNKFESANIGCDIIKEHEIVRLCNLINNPAYTYLEQE</sequence>
<keyword evidence="1" id="KW-0812">Transmembrane</keyword>
<dbReference type="AlphaFoldDB" id="A0A3P7NVT1"/>
<keyword evidence="1" id="KW-1133">Transmembrane helix</keyword>
<protein>
    <recommendedName>
        <fullName evidence="2">TraC-like domain-containing protein</fullName>
    </recommendedName>
</protein>
<dbReference type="Pfam" id="PF26593">
    <property type="entry name" value="TraC-like"/>
    <property type="match status" value="1"/>
</dbReference>
<organism evidence="3 4">
    <name type="scientific">Petrocella atlantisensis</name>
    <dbReference type="NCBI Taxonomy" id="2173034"/>
    <lineage>
        <taxon>Bacteria</taxon>
        <taxon>Bacillati</taxon>
        <taxon>Bacillota</taxon>
        <taxon>Clostridia</taxon>
        <taxon>Lachnospirales</taxon>
        <taxon>Vallitaleaceae</taxon>
        <taxon>Petrocella</taxon>
    </lineage>
</organism>
<evidence type="ECO:0000259" key="2">
    <source>
        <dbReference type="Pfam" id="PF26593"/>
    </source>
</evidence>
<gene>
    <name evidence="3" type="ORF">PATL70BA_1400</name>
</gene>
<dbReference type="OrthoDB" id="2578816at2"/>
<accession>A0A3P7NVT1</accession>
<evidence type="ECO:0000313" key="4">
    <source>
        <dbReference type="Proteomes" id="UP000279029"/>
    </source>
</evidence>